<name>A0A834MLP1_RHYFE</name>
<comment type="caution">
    <text evidence="1">The sequence shown here is derived from an EMBL/GenBank/DDBJ whole genome shotgun (WGS) entry which is preliminary data.</text>
</comment>
<dbReference type="Proteomes" id="UP000625711">
    <property type="component" value="Unassembled WGS sequence"/>
</dbReference>
<accession>A0A834MLP1</accession>
<evidence type="ECO:0000313" key="2">
    <source>
        <dbReference type="Proteomes" id="UP000625711"/>
    </source>
</evidence>
<gene>
    <name evidence="1" type="ORF">GWI33_001642</name>
</gene>
<reference evidence="1" key="1">
    <citation type="submission" date="2020-08" db="EMBL/GenBank/DDBJ databases">
        <title>Genome sequencing and assembly of the red palm weevil Rhynchophorus ferrugineus.</title>
        <authorList>
            <person name="Dias G.B."/>
            <person name="Bergman C.M."/>
            <person name="Manee M."/>
        </authorList>
    </citation>
    <scope>NUCLEOTIDE SEQUENCE</scope>
    <source>
        <strain evidence="1">AA-2017</strain>
        <tissue evidence="1">Whole larva</tissue>
    </source>
</reference>
<evidence type="ECO:0000313" key="1">
    <source>
        <dbReference type="EMBL" id="KAF7282959.1"/>
    </source>
</evidence>
<sequence>MACAYSAWMRRGWQQRNSSGARMLIENHAGALPLVWILISYRRQKQIYCWRSDTEREVIFKCFVNKESNFISTHGQYL</sequence>
<protein>
    <submittedName>
        <fullName evidence="1">Uncharacterized protein</fullName>
    </submittedName>
</protein>
<dbReference type="AlphaFoldDB" id="A0A834MLP1"/>
<proteinExistence type="predicted"/>
<dbReference type="EMBL" id="JAACXV010000148">
    <property type="protein sequence ID" value="KAF7282959.1"/>
    <property type="molecule type" value="Genomic_DNA"/>
</dbReference>
<keyword evidence="2" id="KW-1185">Reference proteome</keyword>
<organism evidence="1 2">
    <name type="scientific">Rhynchophorus ferrugineus</name>
    <name type="common">Red palm weevil</name>
    <name type="synonym">Curculio ferrugineus</name>
    <dbReference type="NCBI Taxonomy" id="354439"/>
    <lineage>
        <taxon>Eukaryota</taxon>
        <taxon>Metazoa</taxon>
        <taxon>Ecdysozoa</taxon>
        <taxon>Arthropoda</taxon>
        <taxon>Hexapoda</taxon>
        <taxon>Insecta</taxon>
        <taxon>Pterygota</taxon>
        <taxon>Neoptera</taxon>
        <taxon>Endopterygota</taxon>
        <taxon>Coleoptera</taxon>
        <taxon>Polyphaga</taxon>
        <taxon>Cucujiformia</taxon>
        <taxon>Curculionidae</taxon>
        <taxon>Dryophthorinae</taxon>
        <taxon>Rhynchophorus</taxon>
    </lineage>
</organism>